<dbReference type="GO" id="GO:0019901">
    <property type="term" value="F:protein kinase binding"/>
    <property type="evidence" value="ECO:0007669"/>
    <property type="project" value="InterPro"/>
</dbReference>
<evidence type="ECO:0000313" key="2">
    <source>
        <dbReference type="EMBL" id="KAJ3202080.1"/>
    </source>
</evidence>
<dbReference type="InterPro" id="IPR013922">
    <property type="entry name" value="Cyclin_PHO80-like"/>
</dbReference>
<comment type="caution">
    <text evidence="2">The sequence shown here is derived from an EMBL/GenBank/DDBJ whole genome shotgun (WGS) entry which is preliminary data.</text>
</comment>
<dbReference type="Pfam" id="PF00134">
    <property type="entry name" value="Cyclin_N"/>
    <property type="match status" value="1"/>
</dbReference>
<dbReference type="Gene3D" id="1.10.472.10">
    <property type="entry name" value="Cyclin-like"/>
    <property type="match status" value="1"/>
</dbReference>
<dbReference type="EMBL" id="JADGJW010001625">
    <property type="protein sequence ID" value="KAJ3202080.1"/>
    <property type="molecule type" value="Genomic_DNA"/>
</dbReference>
<dbReference type="InterPro" id="IPR006671">
    <property type="entry name" value="Cyclin_N"/>
</dbReference>
<protein>
    <recommendedName>
        <fullName evidence="1">Cyclin N-terminal domain-containing protein</fullName>
    </recommendedName>
</protein>
<dbReference type="GO" id="GO:0005634">
    <property type="term" value="C:nucleus"/>
    <property type="evidence" value="ECO:0007669"/>
    <property type="project" value="TreeGrafter"/>
</dbReference>
<evidence type="ECO:0000259" key="1">
    <source>
        <dbReference type="Pfam" id="PF00134"/>
    </source>
</evidence>
<dbReference type="CDD" id="cd20557">
    <property type="entry name" value="CYCLIN_ScPCL1-like"/>
    <property type="match status" value="1"/>
</dbReference>
<evidence type="ECO:0000313" key="3">
    <source>
        <dbReference type="Proteomes" id="UP001211065"/>
    </source>
</evidence>
<dbReference type="PANTHER" id="PTHR15615:SF108">
    <property type="entry name" value="PROTEIN CNPPD1"/>
    <property type="match status" value="1"/>
</dbReference>
<dbReference type="GO" id="GO:0016538">
    <property type="term" value="F:cyclin-dependent protein serine/threonine kinase regulator activity"/>
    <property type="evidence" value="ECO:0007669"/>
    <property type="project" value="TreeGrafter"/>
</dbReference>
<dbReference type="Proteomes" id="UP001211065">
    <property type="component" value="Unassembled WGS sequence"/>
</dbReference>
<dbReference type="AlphaFoldDB" id="A0AAD5TXY0"/>
<reference evidence="2" key="1">
    <citation type="submission" date="2020-05" db="EMBL/GenBank/DDBJ databases">
        <title>Phylogenomic resolution of chytrid fungi.</title>
        <authorList>
            <person name="Stajich J.E."/>
            <person name="Amses K."/>
            <person name="Simmons R."/>
            <person name="Seto K."/>
            <person name="Myers J."/>
            <person name="Bonds A."/>
            <person name="Quandt C.A."/>
            <person name="Barry K."/>
            <person name="Liu P."/>
            <person name="Grigoriev I."/>
            <person name="Longcore J.E."/>
            <person name="James T.Y."/>
        </authorList>
    </citation>
    <scope>NUCLEOTIDE SEQUENCE</scope>
    <source>
        <strain evidence="2">JEL0476</strain>
    </source>
</reference>
<feature type="domain" description="Cyclin N-terminal" evidence="1">
    <location>
        <begin position="346"/>
        <end position="449"/>
    </location>
</feature>
<sequence>MNSTNYQINPTSTVLPYGSNYNIPPAAESSFSQLHQQVNNKIKTNENPTQIVSNNSNSEILLHDKRNLNNFNIPNQNVSSVQQQLQHKDSFYSDQFLEVGLLPQHHQQPQQYPVSNTGFNQTAVAIKPANFDDYQSSNTEQIIYKQNVKKIQIQQQQLQHQNFFLSSHQEHVNFKSIKMDKGVYQLNSLPSSEVGKVENSTRNLTANCTDALHNNDLEGSKKNISAMITSSPTTSEQCFSLPISQLDNQKLLLKKFWLKNNIKVQNLNSNFDFPKIFTLITANGFKKKFYINLINKVVNIESHNQLKDDLIEYTEHFLSKTFPYIPDPQQTNIRGSQDQQMKMVVNKKKILPTLQQFLRVIFNKTKLSLSTLATAIFFLKKLKLNHPNCKGSEGSGHRLILASIIVASKYNYDDTFDNKAWQTVGNGLFSLEDLNKMESEFLLYLNYKIFVKWEDWMVFCSELELDIKEYFFHVDGSVERLWNGPLVFELKVWDEVDELGSSQQYSRNINDIFNTSSVVYQNNAVFWKSYSALAQQHNPVVLNSDNSNPSSSYYGDYLPTENYDEDSLILHQQLHNPMQNHFQKEQLILQSFGNTGLLRATHHQNFVADQIFQKKFEYDHNFQKNNIRYY</sequence>
<dbReference type="PANTHER" id="PTHR15615">
    <property type="match status" value="1"/>
</dbReference>
<organism evidence="2 3">
    <name type="scientific">Clydaea vesicula</name>
    <dbReference type="NCBI Taxonomy" id="447962"/>
    <lineage>
        <taxon>Eukaryota</taxon>
        <taxon>Fungi</taxon>
        <taxon>Fungi incertae sedis</taxon>
        <taxon>Chytridiomycota</taxon>
        <taxon>Chytridiomycota incertae sedis</taxon>
        <taxon>Chytridiomycetes</taxon>
        <taxon>Lobulomycetales</taxon>
        <taxon>Lobulomycetaceae</taxon>
        <taxon>Clydaea</taxon>
    </lineage>
</organism>
<name>A0AAD5TXY0_9FUNG</name>
<dbReference type="GO" id="GO:0000307">
    <property type="term" value="C:cyclin-dependent protein kinase holoenzyme complex"/>
    <property type="evidence" value="ECO:0007669"/>
    <property type="project" value="TreeGrafter"/>
</dbReference>
<proteinExistence type="predicted"/>
<dbReference type="SUPFAM" id="SSF47954">
    <property type="entry name" value="Cyclin-like"/>
    <property type="match status" value="1"/>
</dbReference>
<dbReference type="InterPro" id="IPR036915">
    <property type="entry name" value="Cyclin-like_sf"/>
</dbReference>
<gene>
    <name evidence="2" type="ORF">HK099_001997</name>
</gene>
<accession>A0AAD5TXY0</accession>
<keyword evidence="3" id="KW-1185">Reference proteome</keyword>